<evidence type="ECO:0000256" key="1">
    <source>
        <dbReference type="SAM" id="MobiDB-lite"/>
    </source>
</evidence>
<proteinExistence type="predicted"/>
<gene>
    <name evidence="2" type="ORF">A2172_01510</name>
</gene>
<protein>
    <recommendedName>
        <fullName evidence="4">3D domain-containing protein</fullName>
    </recommendedName>
</protein>
<dbReference type="Proteomes" id="UP000176631">
    <property type="component" value="Unassembled WGS sequence"/>
</dbReference>
<feature type="region of interest" description="Disordered" evidence="1">
    <location>
        <begin position="1"/>
        <end position="37"/>
    </location>
</feature>
<sequence length="140" mass="15054">MVTPTPTPGIPQPEMRAASSPPVAEEQPQPNPPTSKANLGTEVWIAFYYCRKTVEVLGDDGGGYCGNTKSGTPVRPGVAACPIEWLGREFTIVGDNSDQVYTCEDTGGAVTGNKVDIWVAENGKGYNFPFRGNGFIIWRD</sequence>
<dbReference type="EMBL" id="MHCP01000015">
    <property type="protein sequence ID" value="OGY24201.1"/>
    <property type="molecule type" value="Genomic_DNA"/>
</dbReference>
<feature type="compositionally biased region" description="Pro residues" evidence="1">
    <location>
        <begin position="1"/>
        <end position="11"/>
    </location>
</feature>
<evidence type="ECO:0000313" key="2">
    <source>
        <dbReference type="EMBL" id="OGY24201.1"/>
    </source>
</evidence>
<reference evidence="2 3" key="1">
    <citation type="journal article" date="2016" name="Nat. Commun.">
        <title>Thousands of microbial genomes shed light on interconnected biogeochemical processes in an aquifer system.</title>
        <authorList>
            <person name="Anantharaman K."/>
            <person name="Brown C.T."/>
            <person name="Hug L.A."/>
            <person name="Sharon I."/>
            <person name="Castelle C.J."/>
            <person name="Probst A.J."/>
            <person name="Thomas B.C."/>
            <person name="Singh A."/>
            <person name="Wilkins M.J."/>
            <person name="Karaoz U."/>
            <person name="Brodie E.L."/>
            <person name="Williams K.H."/>
            <person name="Hubbard S.S."/>
            <person name="Banfield J.F."/>
        </authorList>
    </citation>
    <scope>NUCLEOTIDE SEQUENCE [LARGE SCALE GENOMIC DNA]</scope>
</reference>
<dbReference type="AlphaFoldDB" id="A0A1G1W9A8"/>
<evidence type="ECO:0008006" key="4">
    <source>
        <dbReference type="Google" id="ProtNLM"/>
    </source>
</evidence>
<dbReference type="CDD" id="cd22784">
    <property type="entry name" value="DPBB_MltA_YuiC-like"/>
    <property type="match status" value="1"/>
</dbReference>
<organism evidence="2 3">
    <name type="scientific">Candidatus Woykebacteria bacterium RBG_13_40_15</name>
    <dbReference type="NCBI Taxonomy" id="1802593"/>
    <lineage>
        <taxon>Bacteria</taxon>
        <taxon>Candidatus Woykeibacteriota</taxon>
    </lineage>
</organism>
<accession>A0A1G1W9A8</accession>
<evidence type="ECO:0000313" key="3">
    <source>
        <dbReference type="Proteomes" id="UP000176631"/>
    </source>
</evidence>
<name>A0A1G1W9A8_9BACT</name>
<comment type="caution">
    <text evidence="2">The sequence shown here is derived from an EMBL/GenBank/DDBJ whole genome shotgun (WGS) entry which is preliminary data.</text>
</comment>